<feature type="compositionally biased region" description="Basic and acidic residues" evidence="2">
    <location>
        <begin position="796"/>
        <end position="805"/>
    </location>
</feature>
<feature type="compositionally biased region" description="Basic and acidic residues" evidence="2">
    <location>
        <begin position="434"/>
        <end position="446"/>
    </location>
</feature>
<feature type="compositionally biased region" description="Polar residues" evidence="2">
    <location>
        <begin position="508"/>
        <end position="518"/>
    </location>
</feature>
<feature type="region of interest" description="Disordered" evidence="2">
    <location>
        <begin position="434"/>
        <end position="500"/>
    </location>
</feature>
<dbReference type="InterPro" id="IPR002110">
    <property type="entry name" value="Ankyrin_rpt"/>
</dbReference>
<feature type="compositionally biased region" description="Polar residues" evidence="2">
    <location>
        <begin position="660"/>
        <end position="670"/>
    </location>
</feature>
<feature type="region of interest" description="Disordered" evidence="2">
    <location>
        <begin position="554"/>
        <end position="575"/>
    </location>
</feature>
<dbReference type="AlphaFoldDB" id="A0AAU9W4N6"/>
<dbReference type="Pfam" id="PF13637">
    <property type="entry name" value="Ank_4"/>
    <property type="match status" value="1"/>
</dbReference>
<feature type="repeat" description="ANK" evidence="1">
    <location>
        <begin position="343"/>
        <end position="375"/>
    </location>
</feature>
<sequence length="881" mass="96766">MFKLNKVKKAISPKNHSNGPDLHTTEATIHRPGKQRDLILTNILEEGSSVDEPRSFEKDEQYLDECLKVLNGSPEELQVEECDLEEYDFDDYNSVASTASLLNIHAELAREENNATTRNHNQPSHAFSANQSSASKAFQPGGTATKDTVVNGTDVVNSSSPSQLREQLLRSARISKVQASISKVNNWGKYGVFNTDEWKEHLLEAAQAGDLRGMQEAYSKLGGTSEIVIRVTDSCANTAVHKAAQAGNIACLQWLVGELPNDCVRNITNQDYHTPLAIALKHGSVQCAQWLLENTSSADEMSSNPGRLALIQLTIQSGQDECLKYLLSYISGKYLELDVADSSGVTLAHVAAREGHMTCLQTLVDHNIDVTTADKDGRSPADYAYAAGQTGCARYLVMEESCWLLSQRVAKLHKELKDCKEENKDLKKRLEVLESRARSGMPDRPEAVGGDQSDTSSTGATKPMDDEMAAKSQDSPHSERSRTNGTPDGESPKGFGHDRTAYRYHVNGSDQSPEQWHQQQKRNTDGATVMNKEAKVKSARQFEELKNLRQTSARGNIDSRGSGVSSPTSRSETAVTDTSAMQYVMAKQIAANTRRLVVSKHAQKVEESSLIVTKLTPDRVGGLSLEQPSIKGSSLQVLPTDNYYSPSSSRSHSPARTDSTSGSRPNSGTYTAKEKSDVQIRAVQDEKKSASETVRVGTPSRLRSLPNRRKSPSFSSESTVTSSDSDAERNGERNNGLRSRRGYPLSSRSKEHSKNLTNSRQILHRQSSEVGSAETKTVSWNESPNEFSVSNMKTDMSNEKSREPPKPPARTSRIPLRGTGTSGYGRVSRSPLSRNGVMKSVEHISIPSVVIQQPVQSVPENLGCETLPYSFDGYQQDDRPW</sequence>
<dbReference type="PANTHER" id="PTHR22882:SF3">
    <property type="entry name" value="SYNPHILIN-1"/>
    <property type="match status" value="1"/>
</dbReference>
<proteinExistence type="predicted"/>
<feature type="region of interest" description="Disordered" evidence="2">
    <location>
        <begin position="114"/>
        <end position="146"/>
    </location>
</feature>
<protein>
    <submittedName>
        <fullName evidence="3">Uncharacterized protein</fullName>
    </submittedName>
</protein>
<dbReference type="Pfam" id="PF12796">
    <property type="entry name" value="Ank_2"/>
    <property type="match status" value="1"/>
</dbReference>
<organism evidence="3 4">
    <name type="scientific">Pocillopora meandrina</name>
    <dbReference type="NCBI Taxonomy" id="46732"/>
    <lineage>
        <taxon>Eukaryota</taxon>
        <taxon>Metazoa</taxon>
        <taxon>Cnidaria</taxon>
        <taxon>Anthozoa</taxon>
        <taxon>Hexacorallia</taxon>
        <taxon>Scleractinia</taxon>
        <taxon>Astrocoeniina</taxon>
        <taxon>Pocilloporidae</taxon>
        <taxon>Pocillopora</taxon>
    </lineage>
</organism>
<dbReference type="SMART" id="SM00248">
    <property type="entry name" value="ANK"/>
    <property type="match status" value="5"/>
</dbReference>
<reference evidence="3 4" key="1">
    <citation type="submission" date="2022-05" db="EMBL/GenBank/DDBJ databases">
        <authorList>
            <consortium name="Genoscope - CEA"/>
            <person name="William W."/>
        </authorList>
    </citation>
    <scope>NUCLEOTIDE SEQUENCE [LARGE SCALE GENOMIC DNA]</scope>
</reference>
<keyword evidence="1" id="KW-0040">ANK repeat</keyword>
<gene>
    <name evidence="3" type="ORF">PMEA_00035355</name>
</gene>
<feature type="compositionally biased region" description="Low complexity" evidence="2">
    <location>
        <begin position="640"/>
        <end position="659"/>
    </location>
</feature>
<evidence type="ECO:0000313" key="4">
    <source>
        <dbReference type="Proteomes" id="UP001159428"/>
    </source>
</evidence>
<dbReference type="Gene3D" id="1.25.40.20">
    <property type="entry name" value="Ankyrin repeat-containing domain"/>
    <property type="match status" value="2"/>
</dbReference>
<dbReference type="PANTHER" id="PTHR22882">
    <property type="entry name" value="SYNPHILIN-1"/>
    <property type="match status" value="1"/>
</dbReference>
<evidence type="ECO:0000313" key="3">
    <source>
        <dbReference type="EMBL" id="CAH3103946.1"/>
    </source>
</evidence>
<dbReference type="PROSITE" id="PS50297">
    <property type="entry name" value="ANK_REP_REGION"/>
    <property type="match status" value="1"/>
</dbReference>
<dbReference type="Proteomes" id="UP001159428">
    <property type="component" value="Unassembled WGS sequence"/>
</dbReference>
<comment type="caution">
    <text evidence="3">The sequence shown here is derived from an EMBL/GenBank/DDBJ whole genome shotgun (WGS) entry which is preliminary data.</text>
</comment>
<dbReference type="PROSITE" id="PS50088">
    <property type="entry name" value="ANK_REPEAT"/>
    <property type="match status" value="1"/>
</dbReference>
<feature type="compositionally biased region" description="Basic and acidic residues" evidence="2">
    <location>
        <begin position="672"/>
        <end position="690"/>
    </location>
</feature>
<evidence type="ECO:0000256" key="2">
    <source>
        <dbReference type="SAM" id="MobiDB-lite"/>
    </source>
</evidence>
<dbReference type="SUPFAM" id="SSF48403">
    <property type="entry name" value="Ankyrin repeat"/>
    <property type="match status" value="1"/>
</dbReference>
<feature type="compositionally biased region" description="Low complexity" evidence="2">
    <location>
        <begin position="712"/>
        <end position="724"/>
    </location>
</feature>
<dbReference type="InterPro" id="IPR040133">
    <property type="entry name" value="SNCAIP"/>
</dbReference>
<dbReference type="EMBL" id="CALNXJ010000009">
    <property type="protein sequence ID" value="CAH3103946.1"/>
    <property type="molecule type" value="Genomic_DNA"/>
</dbReference>
<dbReference type="InterPro" id="IPR036770">
    <property type="entry name" value="Ankyrin_rpt-contain_sf"/>
</dbReference>
<feature type="compositionally biased region" description="Polar residues" evidence="2">
    <location>
        <begin position="755"/>
        <end position="795"/>
    </location>
</feature>
<keyword evidence="4" id="KW-1185">Reference proteome</keyword>
<feature type="compositionally biased region" description="Polar residues" evidence="2">
    <location>
        <begin position="114"/>
        <end position="136"/>
    </location>
</feature>
<feature type="region of interest" description="Disordered" evidence="2">
    <location>
        <begin position="507"/>
        <end position="526"/>
    </location>
</feature>
<feature type="region of interest" description="Disordered" evidence="2">
    <location>
        <begin position="1"/>
        <end position="26"/>
    </location>
</feature>
<feature type="compositionally biased region" description="Basic residues" evidence="2">
    <location>
        <begin position="1"/>
        <end position="11"/>
    </location>
</feature>
<feature type="compositionally biased region" description="Basic and acidic residues" evidence="2">
    <location>
        <begin position="463"/>
        <end position="482"/>
    </location>
</feature>
<accession>A0AAU9W4N6</accession>
<evidence type="ECO:0000256" key="1">
    <source>
        <dbReference type="PROSITE-ProRule" id="PRU00023"/>
    </source>
</evidence>
<name>A0AAU9W4N6_9CNID</name>
<feature type="compositionally biased region" description="Polar residues" evidence="2">
    <location>
        <begin position="562"/>
        <end position="575"/>
    </location>
</feature>
<dbReference type="GO" id="GO:0031625">
    <property type="term" value="F:ubiquitin protein ligase binding"/>
    <property type="evidence" value="ECO:0007669"/>
    <property type="project" value="TreeGrafter"/>
</dbReference>
<feature type="region of interest" description="Disordered" evidence="2">
    <location>
        <begin position="631"/>
        <end position="832"/>
    </location>
</feature>